<dbReference type="RefSeq" id="WP_055278672.1">
    <property type="nucleotide sequence ID" value="NZ_CABIXA010000005.1"/>
</dbReference>
<dbReference type="Gene3D" id="3.20.20.300">
    <property type="entry name" value="Glycoside hydrolase, family 3, N-terminal domain"/>
    <property type="match status" value="1"/>
</dbReference>
<keyword evidence="4" id="KW-0732">Signal</keyword>
<dbReference type="InterPro" id="IPR002772">
    <property type="entry name" value="Glyco_hydro_3_C"/>
</dbReference>
<evidence type="ECO:0000259" key="8">
    <source>
        <dbReference type="SMART" id="SM01217"/>
    </source>
</evidence>
<dbReference type="Gene3D" id="3.40.50.1700">
    <property type="entry name" value="Glycoside hydrolase family 3 C-terminal domain"/>
    <property type="match status" value="1"/>
</dbReference>
<dbReference type="PROSITE" id="PS00775">
    <property type="entry name" value="GLYCOSYL_HYDROL_F3"/>
    <property type="match status" value="1"/>
</dbReference>
<dbReference type="PRINTS" id="PR00133">
    <property type="entry name" value="GLHYDRLASE3"/>
</dbReference>
<feature type="domain" description="Fibronectin type III-like" evidence="8">
    <location>
        <begin position="648"/>
        <end position="717"/>
    </location>
</feature>
<dbReference type="PANTHER" id="PTHR30620:SF16">
    <property type="entry name" value="LYSOSOMAL BETA GLUCOSIDASE"/>
    <property type="match status" value="1"/>
</dbReference>
<evidence type="ECO:0000256" key="2">
    <source>
        <dbReference type="ARBA" id="ARBA00005336"/>
    </source>
</evidence>
<reference evidence="9 10" key="1">
    <citation type="submission" date="2015-09" db="EMBL/GenBank/DDBJ databases">
        <authorList>
            <consortium name="Pathogen Informatics"/>
        </authorList>
    </citation>
    <scope>NUCLEOTIDE SEQUENCE [LARGE SCALE GENOMIC DNA]</scope>
    <source>
        <strain evidence="9 10">2789STDY5608840</strain>
    </source>
</reference>
<dbReference type="InterPro" id="IPR036881">
    <property type="entry name" value="Glyco_hydro_3_C_sf"/>
</dbReference>
<evidence type="ECO:0000256" key="5">
    <source>
        <dbReference type="ARBA" id="ARBA00022801"/>
    </source>
</evidence>
<dbReference type="Gene3D" id="2.60.40.10">
    <property type="entry name" value="Immunoglobulins"/>
    <property type="match status" value="1"/>
</dbReference>
<sequence length="728" mass="81116">MDKFIFITLFLVGNVFSVCLAQSYPYQKESIPVPQRVKDLLSRMTLEEKIAELNLIPYYTKDDSICRSLIRAGKVGAFLKANGAELNRSLQEEALKHSRLGIPLVFHEDVIHGYRTITPIPLAESCSWNPELVEQSAAMAAREAAAAGIQLTYAPMVDISYDPRWGRIMETSGEDAYLCGELAAARVRGFQGNDLTSPHTIAACVKHFAGYGAVMAGRDYQETDVSLRKLQEIYLPPFQAAINAGAASVMCAYTSYDGEPLTMNYFMNEEVLRKQMQFKGLLMTDWTTFQHAVTEGAADNGQEAAERGIKSGIDMDMSAKQFIEFLPELVRTQKVPEQLINRAAARALELKFRLGLFDNPFAYFNTEREKQTLYSKESQEDAYQMACQSMVLLKNEDRTLPLSDSKRIALVGPFANTRYHLLGSWNMKGDSKEVITVEEGFKALRTDIPIDVRACDFSGITPAYLSDVCALAQKNEIIIACLGEPSNLSGEAVSTAKIELPDQQMRLLKALKTTGKKIIVVLFNGRPLVLDEVIKNCDALLEAWYPGTMGGKAVAALLTGIENPSGKLSQTFPRHAGQIPIVYNARRTFYTVHHADIPQGALFPFGFGLSYTQYKYSSLVTDKTKYRRGDSVTVRIKIKNTGSVAGREIVQLYIRDEVATVIPREKELKRFASIHLQPGEEKEIRFTIPSADFSIYNNKMEKVLEPGSFTIGIGPNSSELNQTKVYFL</sequence>
<dbReference type="STRING" id="338188.ERS852397_01153"/>
<evidence type="ECO:0000256" key="6">
    <source>
        <dbReference type="ARBA" id="ARBA00023295"/>
    </source>
</evidence>
<organism evidence="9 10">
    <name type="scientific">Bacteroides finegoldii</name>
    <dbReference type="NCBI Taxonomy" id="338188"/>
    <lineage>
        <taxon>Bacteria</taxon>
        <taxon>Pseudomonadati</taxon>
        <taxon>Bacteroidota</taxon>
        <taxon>Bacteroidia</taxon>
        <taxon>Bacteroidales</taxon>
        <taxon>Bacteroidaceae</taxon>
        <taxon>Bacteroides</taxon>
    </lineage>
</organism>
<dbReference type="Pfam" id="PF00933">
    <property type="entry name" value="Glyco_hydro_3"/>
    <property type="match status" value="1"/>
</dbReference>
<dbReference type="PANTHER" id="PTHR30620">
    <property type="entry name" value="PERIPLASMIC BETA-GLUCOSIDASE-RELATED"/>
    <property type="match status" value="1"/>
</dbReference>
<dbReference type="SMART" id="SM01217">
    <property type="entry name" value="Fn3_like"/>
    <property type="match status" value="1"/>
</dbReference>
<evidence type="ECO:0000256" key="4">
    <source>
        <dbReference type="ARBA" id="ARBA00022729"/>
    </source>
</evidence>
<dbReference type="SUPFAM" id="SSF51445">
    <property type="entry name" value="(Trans)glycosidases"/>
    <property type="match status" value="1"/>
</dbReference>
<dbReference type="SUPFAM" id="SSF52279">
    <property type="entry name" value="Beta-D-glucan exohydrolase, C-terminal domain"/>
    <property type="match status" value="1"/>
</dbReference>
<dbReference type="InterPro" id="IPR001764">
    <property type="entry name" value="Glyco_hydro_3_N"/>
</dbReference>
<dbReference type="GO" id="GO:0008422">
    <property type="term" value="F:beta-glucosidase activity"/>
    <property type="evidence" value="ECO:0007669"/>
    <property type="project" value="UniProtKB-EC"/>
</dbReference>
<evidence type="ECO:0000256" key="1">
    <source>
        <dbReference type="ARBA" id="ARBA00000448"/>
    </source>
</evidence>
<evidence type="ECO:0000313" key="9">
    <source>
        <dbReference type="EMBL" id="CUN98226.1"/>
    </source>
</evidence>
<dbReference type="InterPro" id="IPR036962">
    <property type="entry name" value="Glyco_hydro_3_N_sf"/>
</dbReference>
<dbReference type="InterPro" id="IPR013783">
    <property type="entry name" value="Ig-like_fold"/>
</dbReference>
<dbReference type="Pfam" id="PF01915">
    <property type="entry name" value="Glyco_hydro_3_C"/>
    <property type="match status" value="1"/>
</dbReference>
<dbReference type="InterPro" id="IPR017853">
    <property type="entry name" value="GH"/>
</dbReference>
<protein>
    <recommendedName>
        <fullName evidence="3">beta-glucosidase</fullName>
        <ecNumber evidence="3">3.2.1.21</ecNumber>
    </recommendedName>
</protein>
<dbReference type="Proteomes" id="UP000095517">
    <property type="component" value="Unassembled WGS sequence"/>
</dbReference>
<dbReference type="AlphaFoldDB" id="A0A174BEZ2"/>
<dbReference type="InterPro" id="IPR051915">
    <property type="entry name" value="Cellulose_Degrad_GH3"/>
</dbReference>
<keyword evidence="5 7" id="KW-0378">Hydrolase</keyword>
<gene>
    <name evidence="9" type="primary">bglX_6</name>
    <name evidence="9" type="ORF">ERS852397_01153</name>
</gene>
<dbReference type="EMBL" id="CYZH01000005">
    <property type="protein sequence ID" value="CUN98226.1"/>
    <property type="molecule type" value="Genomic_DNA"/>
</dbReference>
<dbReference type="GO" id="GO:0009251">
    <property type="term" value="P:glucan catabolic process"/>
    <property type="evidence" value="ECO:0007669"/>
    <property type="project" value="TreeGrafter"/>
</dbReference>
<accession>A0A174BEZ2</accession>
<dbReference type="InterPro" id="IPR019800">
    <property type="entry name" value="Glyco_hydro_3_AS"/>
</dbReference>
<dbReference type="Pfam" id="PF14310">
    <property type="entry name" value="Fn3-like"/>
    <property type="match status" value="1"/>
</dbReference>
<dbReference type="InterPro" id="IPR026891">
    <property type="entry name" value="Fn3-like"/>
</dbReference>
<evidence type="ECO:0000256" key="7">
    <source>
        <dbReference type="RuleBase" id="RU361161"/>
    </source>
</evidence>
<evidence type="ECO:0000313" key="10">
    <source>
        <dbReference type="Proteomes" id="UP000095517"/>
    </source>
</evidence>
<name>A0A174BEZ2_9BACE</name>
<proteinExistence type="inferred from homology"/>
<comment type="similarity">
    <text evidence="2 7">Belongs to the glycosyl hydrolase 3 family.</text>
</comment>
<dbReference type="FunFam" id="2.60.40.10:FF:000495">
    <property type="entry name" value="Periplasmic beta-glucosidase"/>
    <property type="match status" value="1"/>
</dbReference>
<comment type="catalytic activity">
    <reaction evidence="1">
        <text>Hydrolysis of terminal, non-reducing beta-D-glucosyl residues with release of beta-D-glucose.</text>
        <dbReference type="EC" id="3.2.1.21"/>
    </reaction>
</comment>
<keyword evidence="6 7" id="KW-0326">Glycosidase</keyword>
<evidence type="ECO:0000256" key="3">
    <source>
        <dbReference type="ARBA" id="ARBA00012744"/>
    </source>
</evidence>
<dbReference type="EC" id="3.2.1.21" evidence="3"/>